<accession>A0ABU9J390</accession>
<keyword evidence="4" id="KW-1185">Reference proteome</keyword>
<dbReference type="InterPro" id="IPR053146">
    <property type="entry name" value="QDO-like"/>
</dbReference>
<evidence type="ECO:0000256" key="1">
    <source>
        <dbReference type="SAM" id="MobiDB-lite"/>
    </source>
</evidence>
<dbReference type="Proteomes" id="UP001459204">
    <property type="component" value="Unassembled WGS sequence"/>
</dbReference>
<dbReference type="Pfam" id="PF07883">
    <property type="entry name" value="Cupin_2"/>
    <property type="match status" value="1"/>
</dbReference>
<dbReference type="InterPro" id="IPR014710">
    <property type="entry name" value="RmlC-like_jellyroll"/>
</dbReference>
<sequence>MGATFPDGMSAARVDVRRASTLKPATAAGPLPQPAVPSPPRARPWIKYDQDSAWFDCEPGVRMTLRAPGQGSGTAVTLCESRIAPGARCALHLHHAADETLFVLSGSLTVRCGGELVEAAEGTTVVIPRGTPHLWWNTSAHEARVLAYFTPGGIEDYFVTLARQDPAAHALAARQHDCHLIAGPAWP</sequence>
<evidence type="ECO:0000259" key="2">
    <source>
        <dbReference type="Pfam" id="PF07883"/>
    </source>
</evidence>
<feature type="domain" description="Cupin type-2" evidence="2">
    <location>
        <begin position="82"/>
        <end position="147"/>
    </location>
</feature>
<protein>
    <submittedName>
        <fullName evidence="3">Cupin domain-containing protein</fullName>
    </submittedName>
</protein>
<name>A0ABU9J390_9GAMM</name>
<proteinExistence type="predicted"/>
<evidence type="ECO:0000313" key="4">
    <source>
        <dbReference type="Proteomes" id="UP001459204"/>
    </source>
</evidence>
<feature type="region of interest" description="Disordered" evidence="1">
    <location>
        <begin position="22"/>
        <end position="41"/>
    </location>
</feature>
<gene>
    <name evidence="3" type="ORF">AAD027_15315</name>
</gene>
<feature type="compositionally biased region" description="Pro residues" evidence="1">
    <location>
        <begin position="31"/>
        <end position="41"/>
    </location>
</feature>
<dbReference type="SUPFAM" id="SSF51182">
    <property type="entry name" value="RmlC-like cupins"/>
    <property type="match status" value="1"/>
</dbReference>
<reference evidence="3 4" key="1">
    <citation type="submission" date="2024-04" db="EMBL/GenBank/DDBJ databases">
        <title>Draft genome sequence of Pseudoxanthomonas putridarboris WD12.</title>
        <authorList>
            <person name="Oh J."/>
        </authorList>
    </citation>
    <scope>NUCLEOTIDE SEQUENCE [LARGE SCALE GENOMIC DNA]</scope>
    <source>
        <strain evidence="3 4">WD12</strain>
    </source>
</reference>
<organism evidence="3 4">
    <name type="scientific">Pseudoxanthomonas putridarboris</name>
    <dbReference type="NCBI Taxonomy" id="752605"/>
    <lineage>
        <taxon>Bacteria</taxon>
        <taxon>Pseudomonadati</taxon>
        <taxon>Pseudomonadota</taxon>
        <taxon>Gammaproteobacteria</taxon>
        <taxon>Lysobacterales</taxon>
        <taxon>Lysobacteraceae</taxon>
        <taxon>Pseudoxanthomonas</taxon>
    </lineage>
</organism>
<dbReference type="PANTHER" id="PTHR36440">
    <property type="entry name" value="PUTATIVE (AFU_ORTHOLOGUE AFUA_8G07350)-RELATED"/>
    <property type="match status" value="1"/>
</dbReference>
<dbReference type="EMBL" id="JBBWWT010000008">
    <property type="protein sequence ID" value="MEL1265723.1"/>
    <property type="molecule type" value="Genomic_DNA"/>
</dbReference>
<dbReference type="Gene3D" id="2.60.120.10">
    <property type="entry name" value="Jelly Rolls"/>
    <property type="match status" value="1"/>
</dbReference>
<comment type="caution">
    <text evidence="3">The sequence shown here is derived from an EMBL/GenBank/DDBJ whole genome shotgun (WGS) entry which is preliminary data.</text>
</comment>
<dbReference type="PANTHER" id="PTHR36440:SF1">
    <property type="entry name" value="PUTATIVE (AFU_ORTHOLOGUE AFUA_8G07350)-RELATED"/>
    <property type="match status" value="1"/>
</dbReference>
<evidence type="ECO:0000313" key="3">
    <source>
        <dbReference type="EMBL" id="MEL1265723.1"/>
    </source>
</evidence>
<dbReference type="RefSeq" id="WP_341726897.1">
    <property type="nucleotide sequence ID" value="NZ_JBBWWT010000008.1"/>
</dbReference>
<dbReference type="InterPro" id="IPR011051">
    <property type="entry name" value="RmlC_Cupin_sf"/>
</dbReference>
<dbReference type="InterPro" id="IPR013096">
    <property type="entry name" value="Cupin_2"/>
</dbReference>